<dbReference type="STRING" id="1262450.S3C1S3"/>
<dbReference type="GO" id="GO:0005783">
    <property type="term" value="C:endoplasmic reticulum"/>
    <property type="evidence" value="ECO:0007669"/>
    <property type="project" value="TreeGrafter"/>
</dbReference>
<dbReference type="Proteomes" id="UP000016923">
    <property type="component" value="Unassembled WGS sequence"/>
</dbReference>
<dbReference type="InterPro" id="IPR016024">
    <property type="entry name" value="ARM-type_fold"/>
</dbReference>
<feature type="domain" description="Vesicle tethering protein Uso1/P115-like head" evidence="6">
    <location>
        <begin position="339"/>
        <end position="657"/>
    </location>
</feature>
<keyword evidence="2" id="KW-0333">Golgi apparatus</keyword>
<dbReference type="OMA" id="GQETFCN"/>
<evidence type="ECO:0000256" key="4">
    <source>
        <dbReference type="SAM" id="Coils"/>
    </source>
</evidence>
<dbReference type="GO" id="GO:0006888">
    <property type="term" value="P:endoplasmic reticulum to Golgi vesicle-mediated transport"/>
    <property type="evidence" value="ECO:0007669"/>
    <property type="project" value="TreeGrafter"/>
</dbReference>
<proteinExistence type="predicted"/>
<dbReference type="eggNOG" id="KOG0946">
    <property type="taxonomic scope" value="Eukaryota"/>
</dbReference>
<dbReference type="OrthoDB" id="198977at2759"/>
<gene>
    <name evidence="7" type="ORF">F503_08150</name>
</gene>
<evidence type="ECO:0000256" key="5">
    <source>
        <dbReference type="SAM" id="MobiDB-lite"/>
    </source>
</evidence>
<dbReference type="GO" id="GO:0048280">
    <property type="term" value="P:vesicle fusion with Golgi apparatus"/>
    <property type="evidence" value="ECO:0007669"/>
    <property type="project" value="InterPro"/>
</dbReference>
<reference evidence="7 8" key="1">
    <citation type="journal article" date="2013" name="BMC Genomics">
        <title>The genome and transcriptome of the pine saprophyte Ophiostoma piceae, and a comparison with the bark beetle-associated pine pathogen Grosmannia clavigera.</title>
        <authorList>
            <person name="Haridas S."/>
            <person name="Wang Y."/>
            <person name="Lim L."/>
            <person name="Massoumi Alamouti S."/>
            <person name="Jackman S."/>
            <person name="Docking R."/>
            <person name="Robertson G."/>
            <person name="Birol I."/>
            <person name="Bohlmann J."/>
            <person name="Breuil C."/>
        </authorList>
    </citation>
    <scope>NUCLEOTIDE SEQUENCE [LARGE SCALE GENOMIC DNA]</scope>
    <source>
        <strain evidence="7 8">UAMH 11346</strain>
    </source>
</reference>
<dbReference type="PANTHER" id="PTHR10013">
    <property type="entry name" value="GENERAL VESICULAR TRANSPORT FACTOR P115"/>
    <property type="match status" value="1"/>
</dbReference>
<dbReference type="GO" id="GO:0005795">
    <property type="term" value="C:Golgi stack"/>
    <property type="evidence" value="ECO:0007669"/>
    <property type="project" value="TreeGrafter"/>
</dbReference>
<evidence type="ECO:0000256" key="2">
    <source>
        <dbReference type="ARBA" id="ARBA00023034"/>
    </source>
</evidence>
<name>S3C1S3_OPHP1</name>
<evidence type="ECO:0000313" key="7">
    <source>
        <dbReference type="EMBL" id="EPE07499.1"/>
    </source>
</evidence>
<evidence type="ECO:0000259" key="6">
    <source>
        <dbReference type="Pfam" id="PF04869"/>
    </source>
</evidence>
<keyword evidence="3 4" id="KW-0175">Coiled coil</keyword>
<sequence>MFSIATAPAKQSVGETISVLSNRLSSSTLLEDRRAAILGLRSFAKEYPATVASGALRSLIGSLSSDGEDVDTVKVVLETLIMLFNPNEDSPEASEEIALWLADEFTQRLENITLLLDFLETGDFYSRLYSLQLLSAILSARTDRTEECIFTAPLGISRLVAILDDSREAVRNEAITLLTYLTPSSTEIQKLVAFESAFERLFKIIEEEGSVAEGGRVIEDCLIFLANLLRLNAQNQTLFRESLCTAQLARLLKDVGDAEKQDREMAVWALAQRNRNIYALLAVIRLFLVPGASGTAQNQAEFWRHGVLFHALQLAFNNSFEKEIRAEALSTCAAIIRGNATLQENFAQLRVPSPTEDDSRPTTSGEDEKNSSNGAQLEVYVIDGLLDLTLSIHAPQFFDVRMAACDCLKAYFFNHEMVRLHFLQRAIDGHTSGADETANVLTTLLRSPTTSPASDPYRNWFASVIMFHLVNENPKAKALVMAVTEGDEENGEEVVTSIQTIAAHLMSSVHRGDDERIVIGYLMLLLCWLFEDLDGVNDFLGEGSNLQGLIQLVVKNASSEVHIQGLAALLLGVLYEFSTKDSPIPRKKLHEILMNRMGRDRYVNKINTLRAFTPLRDFEVIPQKRDPLADEKLPSVYFDSSFVDFFKDNYSRLLRAIDRDPGMEISVVTNGVQQGISRELVDSLRAELGEKDRTVREAQERISTLENALGQERAEHRKSKETSTSDLAKAKAAQNSLAQKHDEVLRSLTQKNDETVRSFTQKNDAALRSLAQKHDEALRQARIEQQKIKSELQRQAEEAQKTAEADAVRAQRRSDAQMADLRATISRLEVDLMKANKSKTQELQAAQEKHKKELAAAEAVTSDTKKTVQTLEGRLVAADIGAAELRETLEAAEEDARQLRDKLLATEKSAKES</sequence>
<dbReference type="HOGENOM" id="CLU_006318_4_0_1"/>
<dbReference type="GO" id="GO:0048211">
    <property type="term" value="P:Golgi vesicle docking"/>
    <property type="evidence" value="ECO:0007669"/>
    <property type="project" value="TreeGrafter"/>
</dbReference>
<dbReference type="PANTHER" id="PTHR10013:SF0">
    <property type="entry name" value="GENERAL VESICULAR TRANSPORT FACTOR P115"/>
    <property type="match status" value="1"/>
</dbReference>
<organism evidence="7 8">
    <name type="scientific">Ophiostoma piceae (strain UAMH 11346)</name>
    <name type="common">Sap stain fungus</name>
    <dbReference type="NCBI Taxonomy" id="1262450"/>
    <lineage>
        <taxon>Eukaryota</taxon>
        <taxon>Fungi</taxon>
        <taxon>Dikarya</taxon>
        <taxon>Ascomycota</taxon>
        <taxon>Pezizomycotina</taxon>
        <taxon>Sordariomycetes</taxon>
        <taxon>Sordariomycetidae</taxon>
        <taxon>Ophiostomatales</taxon>
        <taxon>Ophiostomataceae</taxon>
        <taxon>Ophiostoma</taxon>
    </lineage>
</organism>
<dbReference type="GO" id="GO:0000139">
    <property type="term" value="C:Golgi membrane"/>
    <property type="evidence" value="ECO:0007669"/>
    <property type="project" value="InterPro"/>
</dbReference>
<dbReference type="InterPro" id="IPR011989">
    <property type="entry name" value="ARM-like"/>
</dbReference>
<dbReference type="GO" id="GO:0012507">
    <property type="term" value="C:ER to Golgi transport vesicle membrane"/>
    <property type="evidence" value="ECO:0007669"/>
    <property type="project" value="TreeGrafter"/>
</dbReference>
<dbReference type="GO" id="GO:0006886">
    <property type="term" value="P:intracellular protein transport"/>
    <property type="evidence" value="ECO:0007669"/>
    <property type="project" value="InterPro"/>
</dbReference>
<comment type="subcellular location">
    <subcellularLocation>
        <location evidence="1">Golgi apparatus</location>
    </subcellularLocation>
</comment>
<feature type="region of interest" description="Disordered" evidence="5">
    <location>
        <begin position="347"/>
        <end position="371"/>
    </location>
</feature>
<evidence type="ECO:0000256" key="3">
    <source>
        <dbReference type="ARBA" id="ARBA00023054"/>
    </source>
</evidence>
<feature type="region of interest" description="Disordered" evidence="5">
    <location>
        <begin position="709"/>
        <end position="733"/>
    </location>
</feature>
<feature type="coiled-coil region" evidence="4">
    <location>
        <begin position="767"/>
        <end position="909"/>
    </location>
</feature>
<dbReference type="AlphaFoldDB" id="S3C1S3"/>
<dbReference type="VEuPathDB" id="FungiDB:F503_08150"/>
<dbReference type="SUPFAM" id="SSF48371">
    <property type="entry name" value="ARM repeat"/>
    <property type="match status" value="1"/>
</dbReference>
<dbReference type="FunFam" id="1.25.10.10:FF:000296">
    <property type="entry name" value="Related to transport protein USO1"/>
    <property type="match status" value="1"/>
</dbReference>
<feature type="compositionally biased region" description="Basic and acidic residues" evidence="5">
    <location>
        <begin position="712"/>
        <end position="723"/>
    </location>
</feature>
<protein>
    <submittedName>
        <fullName evidence="7">Intracellular protein transporter</fullName>
    </submittedName>
</protein>
<accession>S3C1S3</accession>
<keyword evidence="8" id="KW-1185">Reference proteome</keyword>
<evidence type="ECO:0000256" key="1">
    <source>
        <dbReference type="ARBA" id="ARBA00004555"/>
    </source>
</evidence>
<dbReference type="Pfam" id="PF04869">
    <property type="entry name" value="Uso1_p115_head"/>
    <property type="match status" value="1"/>
</dbReference>
<dbReference type="InterPro" id="IPR006953">
    <property type="entry name" value="Vesicle_Uso1_P115_head"/>
</dbReference>
<evidence type="ECO:0000313" key="8">
    <source>
        <dbReference type="Proteomes" id="UP000016923"/>
    </source>
</evidence>
<dbReference type="Gene3D" id="1.25.10.10">
    <property type="entry name" value="Leucine-rich Repeat Variant"/>
    <property type="match status" value="1"/>
</dbReference>
<dbReference type="InterPro" id="IPR024095">
    <property type="entry name" value="Vesicle_P115"/>
</dbReference>
<dbReference type="EMBL" id="KE148151">
    <property type="protein sequence ID" value="EPE07499.1"/>
    <property type="molecule type" value="Genomic_DNA"/>
</dbReference>